<keyword evidence="1" id="KW-0812">Transmembrane</keyword>
<gene>
    <name evidence="2" type="ORF">LBUCD034_2384</name>
</gene>
<dbReference type="PATRIC" id="fig|1071400.3.peg.2295"/>
<evidence type="ECO:0000313" key="2">
    <source>
        <dbReference type="EMBL" id="AFS01351.1"/>
    </source>
</evidence>
<evidence type="ECO:0000313" key="3">
    <source>
        <dbReference type="Proteomes" id="UP000007332"/>
    </source>
</evidence>
<protein>
    <recommendedName>
        <fullName evidence="4">ABC-2 family transporter protein</fullName>
    </recommendedName>
</protein>
<feature type="transmembrane region" description="Helical" evidence="1">
    <location>
        <begin position="71"/>
        <end position="89"/>
    </location>
</feature>
<feature type="transmembrane region" description="Helical" evidence="1">
    <location>
        <begin position="239"/>
        <end position="261"/>
    </location>
</feature>
<reference evidence="2 3" key="1">
    <citation type="journal article" date="2012" name="J. Biotechnol.">
        <title>Insights into the completely annotated genome of Lactobacillus buchneri CD034, a strain isolated from stable grass silage.</title>
        <authorList>
            <person name="Heinl S."/>
            <person name="Wibberg D."/>
            <person name="Eikmeyer F."/>
            <person name="Szczepanowski R."/>
            <person name="Blom J."/>
            <person name="Linke B."/>
            <person name="Goesmann A."/>
            <person name="Grabherr R."/>
            <person name="Schwab H."/>
            <person name="Puhler A."/>
            <person name="Schluter A."/>
        </authorList>
    </citation>
    <scope>NUCLEOTIDE SEQUENCE [LARGE SCALE GENOMIC DNA]</scope>
    <source>
        <strain evidence="2 3">CD034</strain>
    </source>
</reference>
<accession>J9WBH7</accession>
<dbReference type="AlphaFoldDB" id="J9WBH7"/>
<dbReference type="EMBL" id="CP003043">
    <property type="protein sequence ID" value="AFS01351.1"/>
    <property type="molecule type" value="Genomic_DNA"/>
</dbReference>
<name>J9WBH7_LENBU</name>
<proteinExistence type="predicted"/>
<sequence length="271" mass="31036">MLLSEISAIISSRRSKRTILICVLIVLLAEFLAWQSNFPGLFQLYPNGIPSKEIINPPTAAFLAGNSSGQFLQIILIWFMPIFIIMITLQRIIERTHGGSNYLLSTRMGTLDKFFVRSELVQFFIFSTFYMILFGCDFVVAIILFHKGTSFMGMEDSAKYSHLLHLEIEHPYVAYILFVIIVSLAFGLFSVVIYVLALSIRKTILVYPISLGLWIFMIALPYSSSYFTQPFIEYDWNEYIGSLISFLLICVVVITIGNVVIRLRSKHVYFK</sequence>
<keyword evidence="3" id="KW-1185">Reference proteome</keyword>
<feature type="transmembrane region" description="Helical" evidence="1">
    <location>
        <begin position="204"/>
        <end position="227"/>
    </location>
</feature>
<feature type="transmembrane region" description="Helical" evidence="1">
    <location>
        <begin position="123"/>
        <end position="145"/>
    </location>
</feature>
<evidence type="ECO:0000256" key="1">
    <source>
        <dbReference type="SAM" id="Phobius"/>
    </source>
</evidence>
<dbReference type="STRING" id="1071400.LBUCD034_2384"/>
<evidence type="ECO:0008006" key="4">
    <source>
        <dbReference type="Google" id="ProtNLM"/>
    </source>
</evidence>
<organism evidence="2 3">
    <name type="scientific">Lentilactobacillus buchneri subsp. silagei CD034</name>
    <dbReference type="NCBI Taxonomy" id="1071400"/>
    <lineage>
        <taxon>Bacteria</taxon>
        <taxon>Bacillati</taxon>
        <taxon>Bacillota</taxon>
        <taxon>Bacilli</taxon>
        <taxon>Lactobacillales</taxon>
        <taxon>Lactobacillaceae</taxon>
        <taxon>Lentilactobacillus</taxon>
        <taxon>Lentilactobacillus buchneri subsp. silagei</taxon>
    </lineage>
</organism>
<dbReference type="Proteomes" id="UP000007332">
    <property type="component" value="Chromosome"/>
</dbReference>
<keyword evidence="1" id="KW-1133">Transmembrane helix</keyword>
<keyword evidence="1" id="KW-0472">Membrane</keyword>
<feature type="transmembrane region" description="Helical" evidence="1">
    <location>
        <begin position="172"/>
        <end position="197"/>
    </location>
</feature>
<dbReference type="RefSeq" id="WP_014940789.1">
    <property type="nucleotide sequence ID" value="NC_018610.1"/>
</dbReference>
<dbReference type="eggNOG" id="ENOG502Z9YJ">
    <property type="taxonomic scope" value="Bacteria"/>
</dbReference>
<dbReference type="KEGG" id="lbn:LBUCD034_2384"/>
<dbReference type="HOGENOM" id="CLU_089606_0_0_9"/>